<feature type="compositionally biased region" description="Low complexity" evidence="1">
    <location>
        <begin position="688"/>
        <end position="701"/>
    </location>
</feature>
<comment type="caution">
    <text evidence="2">The sequence shown here is derived from an EMBL/GenBank/DDBJ whole genome shotgun (WGS) entry which is preliminary data.</text>
</comment>
<proteinExistence type="predicted"/>
<organism evidence="2 3">
    <name type="scientific">Phytophthora lilii</name>
    <dbReference type="NCBI Taxonomy" id="2077276"/>
    <lineage>
        <taxon>Eukaryota</taxon>
        <taxon>Sar</taxon>
        <taxon>Stramenopiles</taxon>
        <taxon>Oomycota</taxon>
        <taxon>Peronosporomycetes</taxon>
        <taxon>Peronosporales</taxon>
        <taxon>Peronosporaceae</taxon>
        <taxon>Phytophthora</taxon>
    </lineage>
</organism>
<dbReference type="Proteomes" id="UP001165083">
    <property type="component" value="Unassembled WGS sequence"/>
</dbReference>
<name>A0A9W6WM10_9STRA</name>
<dbReference type="EMBL" id="BSXW01000012">
    <property type="protein sequence ID" value="GMF09553.1"/>
    <property type="molecule type" value="Genomic_DNA"/>
</dbReference>
<evidence type="ECO:0000313" key="2">
    <source>
        <dbReference type="EMBL" id="GMF09553.1"/>
    </source>
</evidence>
<sequence>MFIESRELREMLKGDEVDDEEEDEMETTLNENFDASGSIESVIESNYLFKTPIGVASLYQHANNSLRRAVALNPSSAMFVEHYVQLLVLVGDIQPACDYLEAFYNMNPGDPHGPRMPYSPGKMKRSTRLYDNTANLAIGRWMKNDPASSYPLEKMLEFSSAGAVSSFVLTKVLVEALDTCGSDSYVAENPEMALTLWRNLAELLTAMDEDEFMLDQADRWDQETIADVGAQRLWWKRVYFARPNTADEVAAISKCDSTFMEVCIYRAAVADRLFPGHISIANALSSAMASSGMTFSREHLRLFKSPVLDSKRHRSFSGMAFMHVVVDTDDKDANRVLPIFKGSSDTLHVIDRKSVVEIEPPGDQATVVVTRTGEAEGVDPQFVEELYDALEFEVGSNNQRPHRKRKADAMLSSAEPIAIPAYITMVEEEVYNNPTAIVSHIYSALYQKLRRSDMLLPTSRTVTYCVNYFRARLKKNRELYGHSGLMMRYETFITMYVHRQRAKGVFEVTTNTVKAAIQEMKRVLPSPHPHFPDEELVKETMRTKLGILVRQRRLRLMEMKEMMKWLLKQLMYVDEKNFVEVVYSACMQNGLLGVVTRVDVARLLQNILPLHYYAVLQDMQPRHMKMLTSSRLRKLYNTPEEIYEKAMEYKSRPTIEEIKALLWVERYEALYGPIADFDEESDSESDSSSESSSESSSSSDSDSSDTDG</sequence>
<dbReference type="OrthoDB" id="77293at2759"/>
<accession>A0A9W6WM10</accession>
<feature type="compositionally biased region" description="Acidic residues" evidence="1">
    <location>
        <begin position="676"/>
        <end position="687"/>
    </location>
</feature>
<evidence type="ECO:0000256" key="1">
    <source>
        <dbReference type="SAM" id="MobiDB-lite"/>
    </source>
</evidence>
<reference evidence="2" key="1">
    <citation type="submission" date="2023-04" db="EMBL/GenBank/DDBJ databases">
        <title>Phytophthora lilii NBRC 32176.</title>
        <authorList>
            <person name="Ichikawa N."/>
            <person name="Sato H."/>
            <person name="Tonouchi N."/>
        </authorList>
    </citation>
    <scope>NUCLEOTIDE SEQUENCE</scope>
    <source>
        <strain evidence="2">NBRC 32176</strain>
    </source>
</reference>
<keyword evidence="3" id="KW-1185">Reference proteome</keyword>
<evidence type="ECO:0000313" key="3">
    <source>
        <dbReference type="Proteomes" id="UP001165083"/>
    </source>
</evidence>
<gene>
    <name evidence="2" type="ORF">Plil01_000044600</name>
</gene>
<protein>
    <submittedName>
        <fullName evidence="2">Unnamed protein product</fullName>
    </submittedName>
</protein>
<dbReference type="AlphaFoldDB" id="A0A9W6WM10"/>
<feature type="region of interest" description="Disordered" evidence="1">
    <location>
        <begin position="675"/>
        <end position="708"/>
    </location>
</feature>